<evidence type="ECO:0000259" key="1">
    <source>
        <dbReference type="Pfam" id="PF02010"/>
    </source>
</evidence>
<accession>A0A8S3H216</accession>
<dbReference type="AlphaFoldDB" id="A0A8S3H216"/>
<evidence type="ECO:0000313" key="3">
    <source>
        <dbReference type="Proteomes" id="UP000676336"/>
    </source>
</evidence>
<proteinExistence type="predicted"/>
<dbReference type="EMBL" id="CAJOBI010315518">
    <property type="protein sequence ID" value="CAF5176220.1"/>
    <property type="molecule type" value="Genomic_DNA"/>
</dbReference>
<gene>
    <name evidence="2" type="ORF">SMN809_LOCUS67516</name>
</gene>
<name>A0A8S3H216_9BILA</name>
<comment type="caution">
    <text evidence="2">The sequence shown here is derived from an EMBL/GenBank/DDBJ whole genome shotgun (WGS) entry which is preliminary data.</text>
</comment>
<evidence type="ECO:0000313" key="2">
    <source>
        <dbReference type="EMBL" id="CAF5176220.1"/>
    </source>
</evidence>
<dbReference type="InterPro" id="IPR002859">
    <property type="entry name" value="PKD/REJ-like"/>
</dbReference>
<dbReference type="Pfam" id="PF02010">
    <property type="entry name" value="REJ"/>
    <property type="match status" value="1"/>
</dbReference>
<feature type="non-terminal residue" evidence="2">
    <location>
        <position position="1"/>
    </location>
</feature>
<dbReference type="Proteomes" id="UP000676336">
    <property type="component" value="Unassembled WGS sequence"/>
</dbReference>
<protein>
    <recommendedName>
        <fullName evidence="1">PKD/REJ-like domain-containing protein</fullName>
    </recommendedName>
</protein>
<reference evidence="2" key="1">
    <citation type="submission" date="2021-02" db="EMBL/GenBank/DDBJ databases">
        <authorList>
            <person name="Nowell W R."/>
        </authorList>
    </citation>
    <scope>NUCLEOTIDE SEQUENCE</scope>
</reference>
<sequence>ILVAPNVPKSFLARYQNFSSLSCLYIQYSDNTNECYGNPVSCSSLASDLTHVLQSCPLPIQSFVYNNSLISFTHTFSTSNAWVCNLPQVQFDIYNPVMGWARRVKRSQAFSVITRISFNCSGSLSNVKQWNILECNVEREQCYQTQALNQFVSQLPTAQASEIYLGPRTLPIGTYLFNFTVSMSSRAHMLTSDYTYVTIVSSDIIVNLLMNGTSMITNGVAQSILFQPGIYSIDPDSNHFNAQNWTYEYYCRIYEQASYPMFNGQQISIDSTLVDPINPSCFDSPGNFYQQKKI</sequence>
<feature type="domain" description="PKD/REJ-like" evidence="1">
    <location>
        <begin position="115"/>
        <end position="271"/>
    </location>
</feature>
<organism evidence="2 3">
    <name type="scientific">Rotaria magnacalcarata</name>
    <dbReference type="NCBI Taxonomy" id="392030"/>
    <lineage>
        <taxon>Eukaryota</taxon>
        <taxon>Metazoa</taxon>
        <taxon>Spiralia</taxon>
        <taxon>Gnathifera</taxon>
        <taxon>Rotifera</taxon>
        <taxon>Eurotatoria</taxon>
        <taxon>Bdelloidea</taxon>
        <taxon>Philodinida</taxon>
        <taxon>Philodinidae</taxon>
        <taxon>Rotaria</taxon>
    </lineage>
</organism>